<evidence type="ECO:0000313" key="2">
    <source>
        <dbReference type="EMBL" id="KAJ6812176.1"/>
    </source>
</evidence>
<reference evidence="2" key="2">
    <citation type="submission" date="2023-04" db="EMBL/GenBank/DDBJ databases">
        <authorList>
            <person name="Bruccoleri R.E."/>
            <person name="Oakeley E.J."/>
            <person name="Faust A.-M."/>
            <person name="Dessus-Babus S."/>
            <person name="Altorfer M."/>
            <person name="Burckhardt D."/>
            <person name="Oertli M."/>
            <person name="Naumann U."/>
            <person name="Petersen F."/>
            <person name="Wong J."/>
        </authorList>
    </citation>
    <scope>NUCLEOTIDE SEQUENCE</scope>
    <source>
        <strain evidence="2">GSM-AAB239-AS_SAM_17_03QT</strain>
        <tissue evidence="2">Leaf</tissue>
    </source>
</reference>
<dbReference type="Proteomes" id="UP001140949">
    <property type="component" value="Unassembled WGS sequence"/>
</dbReference>
<gene>
    <name evidence="2" type="ORF">M6B38_150220</name>
</gene>
<feature type="region of interest" description="Disordered" evidence="1">
    <location>
        <begin position="27"/>
        <end position="50"/>
    </location>
</feature>
<evidence type="ECO:0000256" key="1">
    <source>
        <dbReference type="SAM" id="MobiDB-lite"/>
    </source>
</evidence>
<proteinExistence type="predicted"/>
<organism evidence="2 3">
    <name type="scientific">Iris pallida</name>
    <name type="common">Sweet iris</name>
    <dbReference type="NCBI Taxonomy" id="29817"/>
    <lineage>
        <taxon>Eukaryota</taxon>
        <taxon>Viridiplantae</taxon>
        <taxon>Streptophyta</taxon>
        <taxon>Embryophyta</taxon>
        <taxon>Tracheophyta</taxon>
        <taxon>Spermatophyta</taxon>
        <taxon>Magnoliopsida</taxon>
        <taxon>Liliopsida</taxon>
        <taxon>Asparagales</taxon>
        <taxon>Iridaceae</taxon>
        <taxon>Iridoideae</taxon>
        <taxon>Irideae</taxon>
        <taxon>Iris</taxon>
    </lineage>
</organism>
<accession>A0AAX6F774</accession>
<dbReference type="EMBL" id="JANAVB010031269">
    <property type="protein sequence ID" value="KAJ6812176.1"/>
    <property type="molecule type" value="Genomic_DNA"/>
</dbReference>
<dbReference type="AlphaFoldDB" id="A0AAX6F774"/>
<comment type="caution">
    <text evidence="2">The sequence shown here is derived from an EMBL/GenBank/DDBJ whole genome shotgun (WGS) entry which is preliminary data.</text>
</comment>
<name>A0AAX6F774_IRIPA</name>
<sequence length="226" mass="25422">MQERGILRRSFTNVGSWTPDWRCPREDASPAHVVDSGGGESLRSPEGRRRMGCGLESRISVEAQRSARHSERLGYGASGSGRGGWLRPRCWRSPAVGTDWSTLEAGGARSTGSQRWRERSRRVCVTPGSFAALGLEWRTVEHPYGGEAEVRHGGDHWRSSHSTPIRWGRRVWARHCSPLARICAVARNRGKRLRHMAQEIGLPRWLKPWLAVHRRGRYSGSNGREG</sequence>
<keyword evidence="3" id="KW-1185">Reference proteome</keyword>
<evidence type="ECO:0000313" key="3">
    <source>
        <dbReference type="Proteomes" id="UP001140949"/>
    </source>
</evidence>
<reference evidence="2" key="1">
    <citation type="journal article" date="2023" name="GigaByte">
        <title>Genome assembly of the bearded iris, Iris pallida Lam.</title>
        <authorList>
            <person name="Bruccoleri R.E."/>
            <person name="Oakeley E.J."/>
            <person name="Faust A.M.E."/>
            <person name="Altorfer M."/>
            <person name="Dessus-Babus S."/>
            <person name="Burckhardt D."/>
            <person name="Oertli M."/>
            <person name="Naumann U."/>
            <person name="Petersen F."/>
            <person name="Wong J."/>
        </authorList>
    </citation>
    <scope>NUCLEOTIDE SEQUENCE</scope>
    <source>
        <strain evidence="2">GSM-AAB239-AS_SAM_17_03QT</strain>
    </source>
</reference>
<protein>
    <submittedName>
        <fullName evidence="2">Skin secretory protein xP2-like</fullName>
    </submittedName>
</protein>